<proteinExistence type="inferred from homology"/>
<dbReference type="SUPFAM" id="SSF57701">
    <property type="entry name" value="Zn2/Cys6 DNA-binding domain"/>
    <property type="match status" value="1"/>
</dbReference>
<evidence type="ECO:0000313" key="6">
    <source>
        <dbReference type="EMBL" id="CAH0028109.1"/>
    </source>
</evidence>
<dbReference type="InterPro" id="IPR012951">
    <property type="entry name" value="BBE"/>
</dbReference>
<dbReference type="OrthoDB" id="9983560at2759"/>
<dbReference type="Gene3D" id="4.10.240.10">
    <property type="entry name" value="Zn(2)-C6 fungal-type DNA-binding domain"/>
    <property type="match status" value="1"/>
</dbReference>
<evidence type="ECO:0000313" key="7">
    <source>
        <dbReference type="Proteomes" id="UP000696573"/>
    </source>
</evidence>
<dbReference type="AlphaFoldDB" id="A0A9N9VQN4"/>
<dbReference type="Pfam" id="PF11951">
    <property type="entry name" value="Fungal_trans_2"/>
    <property type="match status" value="1"/>
</dbReference>
<dbReference type="PROSITE" id="PS50048">
    <property type="entry name" value="ZN2_CY6_FUNGAL_2"/>
    <property type="match status" value="1"/>
</dbReference>
<dbReference type="InterPro" id="IPR001138">
    <property type="entry name" value="Zn2Cys6_DnaBD"/>
</dbReference>
<dbReference type="GO" id="GO:0008270">
    <property type="term" value="F:zinc ion binding"/>
    <property type="evidence" value="ECO:0007669"/>
    <property type="project" value="InterPro"/>
</dbReference>
<dbReference type="InterPro" id="IPR053157">
    <property type="entry name" value="Sterol_Uptake_Regulator"/>
</dbReference>
<feature type="region of interest" description="Disordered" evidence="3">
    <location>
        <begin position="1"/>
        <end position="23"/>
    </location>
</feature>
<evidence type="ECO:0000256" key="2">
    <source>
        <dbReference type="ARBA" id="ARBA00023242"/>
    </source>
</evidence>
<organism evidence="6 7">
    <name type="scientific">Clonostachys rhizophaga</name>
    <dbReference type="NCBI Taxonomy" id="160324"/>
    <lineage>
        <taxon>Eukaryota</taxon>
        <taxon>Fungi</taxon>
        <taxon>Dikarya</taxon>
        <taxon>Ascomycota</taxon>
        <taxon>Pezizomycotina</taxon>
        <taxon>Sordariomycetes</taxon>
        <taxon>Hypocreomycetidae</taxon>
        <taxon>Hypocreales</taxon>
        <taxon>Bionectriaceae</taxon>
        <taxon>Clonostachys</taxon>
    </lineage>
</organism>
<dbReference type="InterPro" id="IPR036318">
    <property type="entry name" value="FAD-bd_PCMH-like_sf"/>
</dbReference>
<sequence>MARSVARRSEPEDPSLSVRRSHTKSRRGCIICKQRKVKCDESRPRCRRCEYGDRPCSYQHDIREGEATSSKPATTPTSTSPALPTTTTTTTATATPGASSTTDSAASGPSWSGNLVLASPAEHAATFDLIHMRLLHYAHDHLAELLGIQGDTKAIIDTIMDKADQEPYALDQLLALSALHLSSQHQDIPVYSQQATELQTRALSAFNRARCAISDTNYLTAFLFASMLAIHVFYDSLACLEDNLSTFIEKFVEYMRLHRGVRAVTGSHWRQILESQLQPLLYVSELALEVEKLPPGEETAPLANLLKSGSSSTSSSTDACVGALNSVQWILDIIKLDPTRRDIAIQAIVAWPVVISDDYIEAVYQHRPEAFAVLAYYAAALHRCRDFWVFKSAGLGVVEMIVRHIGPFWAEALRWPREENWFLSQFHSEQPASIDYSYWDNNSCVALNDYAFDEHKPCQLGGLPRYVLNATDAAQVATAMAWANSRDIRVVIKGTGHDLNGRSSGAYALSIWTHHLQDIEFNPRWIRPAFNSIENVVIAQTGNTWGRLLNAASEVNRTVVSGQDGTVGLGGFIGGGGHGPLSSSYGRSADQILQATVVTADGSILIANDEQNQDLLWAIRGGGPGSYGVVIEYVMRTFPLPSNVVVGSLSVSTQENGTQEASWDGLSTLMRALPDLMDSGLSGFGIGTVSQAKSSKTSAVGHQVDISMLFYLFNSTTAKWTSLLSPLQHQMASFSDKRSIQVTLSELKILSQYLDLFDILNPSASSCGDISLSSSRLLGRRELNDIGHDAVKCYLKRITTTQVEGHSARLVMGQQGGQGPRNVEDSMRGGLTSAWRDAYLHVLVTGSNIDYENTSPRSALQVAADWTNAHKESVWAEWAPDSGPYINEANPFNPNFQRDFYGAHYGRLLSIKEKYDPRSILYVQSGVGSQDGEYNLQDGKLCRK</sequence>
<comment type="caution">
    <text evidence="6">The sequence shown here is derived from an EMBL/GenBank/DDBJ whole genome shotgun (WGS) entry which is preliminary data.</text>
</comment>
<dbReference type="Pfam" id="PF01565">
    <property type="entry name" value="FAD_binding_4"/>
    <property type="match status" value="1"/>
</dbReference>
<dbReference type="InterPro" id="IPR036864">
    <property type="entry name" value="Zn2-C6_fun-type_DNA-bd_sf"/>
</dbReference>
<keyword evidence="7" id="KW-1185">Reference proteome</keyword>
<dbReference type="Gene3D" id="3.30.465.10">
    <property type="match status" value="1"/>
</dbReference>
<dbReference type="InterPro" id="IPR006094">
    <property type="entry name" value="Oxid_FAD_bind_N"/>
</dbReference>
<name>A0A9N9VQN4_9HYPO</name>
<evidence type="ECO:0000259" key="5">
    <source>
        <dbReference type="PROSITE" id="PS51387"/>
    </source>
</evidence>
<evidence type="ECO:0000259" key="4">
    <source>
        <dbReference type="PROSITE" id="PS50048"/>
    </source>
</evidence>
<dbReference type="GO" id="GO:0016491">
    <property type="term" value="F:oxidoreductase activity"/>
    <property type="evidence" value="ECO:0007669"/>
    <property type="project" value="InterPro"/>
</dbReference>
<dbReference type="PANTHER" id="PTHR47784:SF4">
    <property type="entry name" value="ZN(II)2CYS6 TRANSCRIPTION FACTOR (EUROFUNG)"/>
    <property type="match status" value="1"/>
</dbReference>
<evidence type="ECO:0008006" key="8">
    <source>
        <dbReference type="Google" id="ProtNLM"/>
    </source>
</evidence>
<dbReference type="PANTHER" id="PTHR47784">
    <property type="entry name" value="STEROL UPTAKE CONTROL PROTEIN 2"/>
    <property type="match status" value="1"/>
</dbReference>
<dbReference type="InterPro" id="IPR016169">
    <property type="entry name" value="FAD-bd_PCMH_sub2"/>
</dbReference>
<feature type="region of interest" description="Disordered" evidence="3">
    <location>
        <begin position="62"/>
        <end position="109"/>
    </location>
</feature>
<dbReference type="PROSITE" id="PS00463">
    <property type="entry name" value="ZN2_CY6_FUNGAL_1"/>
    <property type="match status" value="1"/>
</dbReference>
<dbReference type="Pfam" id="PF08031">
    <property type="entry name" value="BBE"/>
    <property type="match status" value="1"/>
</dbReference>
<dbReference type="SMART" id="SM00066">
    <property type="entry name" value="GAL4"/>
    <property type="match status" value="1"/>
</dbReference>
<feature type="domain" description="Zn(2)-C6 fungal-type" evidence="4">
    <location>
        <begin position="28"/>
        <end position="58"/>
    </location>
</feature>
<protein>
    <recommendedName>
        <fullName evidence="8">Zn(2)-C6 fungal-type domain-containing protein</fullName>
    </recommendedName>
</protein>
<comment type="similarity">
    <text evidence="1">Belongs to the oxygen-dependent FAD-linked oxidoreductase family.</text>
</comment>
<evidence type="ECO:0000256" key="1">
    <source>
        <dbReference type="ARBA" id="ARBA00005466"/>
    </source>
</evidence>
<dbReference type="Pfam" id="PF00172">
    <property type="entry name" value="Zn_clus"/>
    <property type="match status" value="1"/>
</dbReference>
<dbReference type="Proteomes" id="UP000696573">
    <property type="component" value="Unassembled WGS sequence"/>
</dbReference>
<dbReference type="EMBL" id="CABFNQ020000730">
    <property type="protein sequence ID" value="CAH0028109.1"/>
    <property type="molecule type" value="Genomic_DNA"/>
</dbReference>
<reference evidence="6" key="1">
    <citation type="submission" date="2021-10" db="EMBL/GenBank/DDBJ databases">
        <authorList>
            <person name="Piombo E."/>
        </authorList>
    </citation>
    <scope>NUCLEOTIDE SEQUENCE</scope>
</reference>
<feature type="domain" description="FAD-binding PCMH-type" evidence="5">
    <location>
        <begin position="460"/>
        <end position="640"/>
    </location>
</feature>
<dbReference type="GO" id="GO:0071949">
    <property type="term" value="F:FAD binding"/>
    <property type="evidence" value="ECO:0007669"/>
    <property type="project" value="InterPro"/>
</dbReference>
<accession>A0A9N9VQN4</accession>
<keyword evidence="2" id="KW-0539">Nucleus</keyword>
<evidence type="ECO:0000256" key="3">
    <source>
        <dbReference type="SAM" id="MobiDB-lite"/>
    </source>
</evidence>
<dbReference type="InterPro" id="IPR016166">
    <property type="entry name" value="FAD-bd_PCMH"/>
</dbReference>
<feature type="compositionally biased region" description="Low complexity" evidence="3">
    <location>
        <begin position="67"/>
        <end position="109"/>
    </location>
</feature>
<dbReference type="SUPFAM" id="SSF56176">
    <property type="entry name" value="FAD-binding/transporter-associated domain-like"/>
    <property type="match status" value="1"/>
</dbReference>
<dbReference type="PROSITE" id="PS51387">
    <property type="entry name" value="FAD_PCMH"/>
    <property type="match status" value="1"/>
</dbReference>
<dbReference type="InterPro" id="IPR021858">
    <property type="entry name" value="Fun_TF"/>
</dbReference>
<dbReference type="CDD" id="cd00067">
    <property type="entry name" value="GAL4"/>
    <property type="match status" value="1"/>
</dbReference>
<dbReference type="GO" id="GO:0001228">
    <property type="term" value="F:DNA-binding transcription activator activity, RNA polymerase II-specific"/>
    <property type="evidence" value="ECO:0007669"/>
    <property type="project" value="TreeGrafter"/>
</dbReference>
<dbReference type="Gene3D" id="3.40.462.20">
    <property type="match status" value="1"/>
</dbReference>
<gene>
    <name evidence="6" type="ORF">CRHIZ90672A_00002083</name>
</gene>